<protein>
    <submittedName>
        <fullName evidence="1">Uncharacterized protein</fullName>
    </submittedName>
</protein>
<dbReference type="AlphaFoldDB" id="A0A0P6WVU5"/>
<reference evidence="1 2" key="1">
    <citation type="submission" date="2015-07" db="EMBL/GenBank/DDBJ databases">
        <title>Genome sequence of Ornatilinea apprima DSM 23815.</title>
        <authorList>
            <person name="Hemp J."/>
            <person name="Ward L.M."/>
            <person name="Pace L.A."/>
            <person name="Fischer W.W."/>
        </authorList>
    </citation>
    <scope>NUCLEOTIDE SEQUENCE [LARGE SCALE GENOMIC DNA]</scope>
    <source>
        <strain evidence="1 2">P3M-1</strain>
    </source>
</reference>
<comment type="caution">
    <text evidence="1">The sequence shown here is derived from an EMBL/GenBank/DDBJ whole genome shotgun (WGS) entry which is preliminary data.</text>
</comment>
<keyword evidence="2" id="KW-1185">Reference proteome</keyword>
<evidence type="ECO:0000313" key="2">
    <source>
        <dbReference type="Proteomes" id="UP000050417"/>
    </source>
</evidence>
<evidence type="ECO:0000313" key="1">
    <source>
        <dbReference type="EMBL" id="KPL70069.1"/>
    </source>
</evidence>
<sequence length="62" mass="7351">MWGKFIRIELLSIVTQEERIGRWFAEPQKKHFGNDRRELVLPSKLVKAVKPQLRGMGYNLLK</sequence>
<dbReference type="EMBL" id="LGCL01000045">
    <property type="protein sequence ID" value="KPL70069.1"/>
    <property type="molecule type" value="Genomic_DNA"/>
</dbReference>
<proteinExistence type="predicted"/>
<gene>
    <name evidence="1" type="ORF">ADN00_18650</name>
</gene>
<dbReference type="Proteomes" id="UP000050417">
    <property type="component" value="Unassembled WGS sequence"/>
</dbReference>
<dbReference type="STRING" id="1134406.ADN00_18650"/>
<accession>A0A0P6WVU5</accession>
<organism evidence="1 2">
    <name type="scientific">Ornatilinea apprima</name>
    <dbReference type="NCBI Taxonomy" id="1134406"/>
    <lineage>
        <taxon>Bacteria</taxon>
        <taxon>Bacillati</taxon>
        <taxon>Chloroflexota</taxon>
        <taxon>Anaerolineae</taxon>
        <taxon>Anaerolineales</taxon>
        <taxon>Anaerolineaceae</taxon>
        <taxon>Ornatilinea</taxon>
    </lineage>
</organism>
<name>A0A0P6WVU5_9CHLR</name>